<dbReference type="AlphaFoldDB" id="A0A1T5AMC7"/>
<reference evidence="2" key="1">
    <citation type="submission" date="2017-02" db="EMBL/GenBank/DDBJ databases">
        <authorList>
            <person name="Varghese N."/>
            <person name="Submissions S."/>
        </authorList>
    </citation>
    <scope>NUCLEOTIDE SEQUENCE [LARGE SCALE GENOMIC DNA]</scope>
    <source>
        <strain evidence="2">ATCC 35199</strain>
    </source>
</reference>
<dbReference type="EMBL" id="FUYN01000002">
    <property type="protein sequence ID" value="SKB36191.1"/>
    <property type="molecule type" value="Genomic_DNA"/>
</dbReference>
<dbReference type="OrthoDB" id="6171543at2"/>
<proteinExistence type="predicted"/>
<dbReference type="RefSeq" id="WP_079588969.1">
    <property type="nucleotide sequence ID" value="NZ_FUYN01000002.1"/>
</dbReference>
<evidence type="ECO:0000313" key="2">
    <source>
        <dbReference type="Proteomes" id="UP000243406"/>
    </source>
</evidence>
<organism evidence="1 2">
    <name type="scientific">Acetoanaerobium noterae</name>
    <dbReference type="NCBI Taxonomy" id="745369"/>
    <lineage>
        <taxon>Bacteria</taxon>
        <taxon>Bacillati</taxon>
        <taxon>Bacillota</taxon>
        <taxon>Clostridia</taxon>
        <taxon>Peptostreptococcales</taxon>
        <taxon>Filifactoraceae</taxon>
        <taxon>Acetoanaerobium</taxon>
    </lineage>
</organism>
<sequence length="132" mass="14344">MASASNYLEEAILNYFFRNQSVAQPTQIYLALYINDPTDADTGTEVSGGAYARQQVTFGAPTQTGDKGVIANNQKVEFPIASTDWGQISHWGIRTAQTGGNLLCKGSFSRVENVLSGNRFTIETGNIQVTME</sequence>
<keyword evidence="2" id="KW-1185">Reference proteome</keyword>
<dbReference type="Proteomes" id="UP000243406">
    <property type="component" value="Unassembled WGS sequence"/>
</dbReference>
<evidence type="ECO:0000313" key="1">
    <source>
        <dbReference type="EMBL" id="SKB36191.1"/>
    </source>
</evidence>
<dbReference type="Pfam" id="PF23140">
    <property type="entry name" value="Gp80"/>
    <property type="match status" value="1"/>
</dbReference>
<name>A0A1T5AMC7_9FIRM</name>
<accession>A0A1T5AMC7</accession>
<protein>
    <submittedName>
        <fullName evidence="1">Uncharacterized protein</fullName>
    </submittedName>
</protein>
<gene>
    <name evidence="1" type="ORF">SAMN02745120_1032</name>
</gene>
<dbReference type="InterPro" id="IPR056908">
    <property type="entry name" value="Gp80-like"/>
</dbReference>